<dbReference type="InterPro" id="IPR043128">
    <property type="entry name" value="Rev_trsase/Diguanyl_cyclase"/>
</dbReference>
<dbReference type="SMART" id="SM00267">
    <property type="entry name" value="GGDEF"/>
    <property type="match status" value="1"/>
</dbReference>
<protein>
    <recommendedName>
        <fullName evidence="1">GGDEF domain-containing protein</fullName>
    </recommendedName>
</protein>
<dbReference type="Proteomes" id="UP000644548">
    <property type="component" value="Unassembled WGS sequence"/>
</dbReference>
<dbReference type="EMBL" id="BMQN01000003">
    <property type="protein sequence ID" value="GGR93619.1"/>
    <property type="molecule type" value="Genomic_DNA"/>
</dbReference>
<dbReference type="PANTHER" id="PTHR45138">
    <property type="entry name" value="REGULATORY COMPONENTS OF SENSORY TRANSDUCTION SYSTEM"/>
    <property type="match status" value="1"/>
</dbReference>
<dbReference type="SUPFAM" id="SSF55073">
    <property type="entry name" value="Nucleotide cyclase"/>
    <property type="match status" value="1"/>
</dbReference>
<dbReference type="PANTHER" id="PTHR45138:SF9">
    <property type="entry name" value="DIGUANYLATE CYCLASE DGCM-RELATED"/>
    <property type="match status" value="1"/>
</dbReference>
<dbReference type="InterPro" id="IPR029016">
    <property type="entry name" value="GAF-like_dom_sf"/>
</dbReference>
<gene>
    <name evidence="2" type="ORF">GCM10008960_20760</name>
</gene>
<dbReference type="Gene3D" id="3.30.450.40">
    <property type="match status" value="1"/>
</dbReference>
<dbReference type="InterPro" id="IPR000160">
    <property type="entry name" value="GGDEF_dom"/>
</dbReference>
<evidence type="ECO:0000259" key="1">
    <source>
        <dbReference type="PROSITE" id="PS50887"/>
    </source>
</evidence>
<evidence type="ECO:0000313" key="2">
    <source>
        <dbReference type="EMBL" id="GGR93619.1"/>
    </source>
</evidence>
<proteinExistence type="predicted"/>
<dbReference type="InterPro" id="IPR050469">
    <property type="entry name" value="Diguanylate_Cyclase"/>
</dbReference>
<dbReference type="Gene3D" id="3.30.70.270">
    <property type="match status" value="1"/>
</dbReference>
<sequence length="542" mass="57701">MAPSSPPTSGDLDALRQLTRQVAHGALQHDQVAGLLADVAERLAALGGALTPPGQAGVPVTVREQEVARLALPSPDPAVPAALDDLALLLTPLIGLLRGRELARHLAELNNWMVRQDDPQVAFGRVRDLLRDLGAQHVTLVPQPLASPGDGLILPLAGRYRARQALQVQPVPAWTAEEHRTAAAAARQFALLLERVAAENRLETLLHLQRQLGSVAAEALYAPLLDAAVRLVPGAQGGSLLVRQGDSFRFAAVAGYPFAALQDVTFAWQETRDVWYGLGEAAWQGGAPRVLDQVGLHRHGRGYSMDGRRVQDLLPQVLHLQSGLAVPVLVEDDVYALINLDAFDDPAAFDGDATRIAQAFGSMASLLIHEARRRDLMTRLARTDDLTGLGNRRALNEHLAAAAQLTRDGEALSLLVMDLRGFKRINDELGHAAGDEALRQVAELLRRELPGTDLLFRWGGDEFAAILSGTPPDAALQAAQRITGALGALRIGDLPLRANIGVSSLGSGDNAEQLLARADAAMYAARDRGAAVAESASEPAGP</sequence>
<dbReference type="CDD" id="cd01949">
    <property type="entry name" value="GGDEF"/>
    <property type="match status" value="1"/>
</dbReference>
<dbReference type="NCBIfam" id="TIGR00254">
    <property type="entry name" value="GGDEF"/>
    <property type="match status" value="1"/>
</dbReference>
<feature type="domain" description="GGDEF" evidence="1">
    <location>
        <begin position="410"/>
        <end position="538"/>
    </location>
</feature>
<evidence type="ECO:0000313" key="3">
    <source>
        <dbReference type="Proteomes" id="UP000644548"/>
    </source>
</evidence>
<dbReference type="RefSeq" id="WP_189073088.1">
    <property type="nucleotide sequence ID" value="NZ_BMQN01000003.1"/>
</dbReference>
<keyword evidence="3" id="KW-1185">Reference proteome</keyword>
<dbReference type="PROSITE" id="PS50887">
    <property type="entry name" value="GGDEF"/>
    <property type="match status" value="1"/>
</dbReference>
<dbReference type="InterPro" id="IPR029787">
    <property type="entry name" value="Nucleotide_cyclase"/>
</dbReference>
<dbReference type="SUPFAM" id="SSF55781">
    <property type="entry name" value="GAF domain-like"/>
    <property type="match status" value="1"/>
</dbReference>
<name>A0ABQ2S3D1_9DEIO</name>
<accession>A0ABQ2S3D1</accession>
<organism evidence="2 3">
    <name type="scientific">Deinococcus sedimenti</name>
    <dbReference type="NCBI Taxonomy" id="1867090"/>
    <lineage>
        <taxon>Bacteria</taxon>
        <taxon>Thermotogati</taxon>
        <taxon>Deinococcota</taxon>
        <taxon>Deinococci</taxon>
        <taxon>Deinococcales</taxon>
        <taxon>Deinococcaceae</taxon>
        <taxon>Deinococcus</taxon>
    </lineage>
</organism>
<comment type="caution">
    <text evidence="2">The sequence shown here is derived from an EMBL/GenBank/DDBJ whole genome shotgun (WGS) entry which is preliminary data.</text>
</comment>
<reference evidence="3" key="1">
    <citation type="journal article" date="2019" name="Int. J. Syst. Evol. Microbiol.">
        <title>The Global Catalogue of Microorganisms (GCM) 10K type strain sequencing project: providing services to taxonomists for standard genome sequencing and annotation.</title>
        <authorList>
            <consortium name="The Broad Institute Genomics Platform"/>
            <consortium name="The Broad Institute Genome Sequencing Center for Infectious Disease"/>
            <person name="Wu L."/>
            <person name="Ma J."/>
        </authorList>
    </citation>
    <scope>NUCLEOTIDE SEQUENCE [LARGE SCALE GENOMIC DNA]</scope>
    <source>
        <strain evidence="3">JCM 31405</strain>
    </source>
</reference>
<dbReference type="Pfam" id="PF00990">
    <property type="entry name" value="GGDEF"/>
    <property type="match status" value="1"/>
</dbReference>